<dbReference type="RefSeq" id="WP_051515039.1">
    <property type="nucleotide sequence ID" value="NZ_AZQP01000020.1"/>
</dbReference>
<dbReference type="STRING" id="1403537.Q428_07805"/>
<dbReference type="PANTHER" id="PTHR33392:SF6">
    <property type="entry name" value="POLYISOPRENYL-TEICHOIC ACID--PEPTIDOGLYCAN TEICHOIC ACID TRANSFERASE TAGU"/>
    <property type="match status" value="1"/>
</dbReference>
<dbReference type="PROSITE" id="PS51257">
    <property type="entry name" value="PROKAR_LIPOPROTEIN"/>
    <property type="match status" value="1"/>
</dbReference>
<evidence type="ECO:0008006" key="6">
    <source>
        <dbReference type="Google" id="ProtNLM"/>
    </source>
</evidence>
<keyword evidence="5" id="KW-1185">Reference proteome</keyword>
<feature type="domain" description="Cell envelope-related transcriptional attenuator" evidence="2">
    <location>
        <begin position="72"/>
        <end position="223"/>
    </location>
</feature>
<dbReference type="OrthoDB" id="305468at2"/>
<dbReference type="Gene3D" id="3.40.630.190">
    <property type="entry name" value="LCP protein"/>
    <property type="match status" value="1"/>
</dbReference>
<dbReference type="Gene3D" id="3.30.70.2390">
    <property type="match status" value="1"/>
</dbReference>
<dbReference type="AlphaFoldDB" id="A0A017RVR0"/>
<organism evidence="4 5">
    <name type="scientific">Fervidicella metallireducens AeB</name>
    <dbReference type="NCBI Taxonomy" id="1403537"/>
    <lineage>
        <taxon>Bacteria</taxon>
        <taxon>Bacillati</taxon>
        <taxon>Bacillota</taxon>
        <taxon>Clostridia</taxon>
        <taxon>Eubacteriales</taxon>
        <taxon>Clostridiaceae</taxon>
        <taxon>Fervidicella</taxon>
    </lineage>
</organism>
<proteinExistence type="inferred from homology"/>
<dbReference type="Pfam" id="PF03816">
    <property type="entry name" value="LytR_cpsA_psr"/>
    <property type="match status" value="1"/>
</dbReference>
<evidence type="ECO:0000259" key="2">
    <source>
        <dbReference type="Pfam" id="PF03816"/>
    </source>
</evidence>
<comment type="similarity">
    <text evidence="1">Belongs to the LytR/CpsA/Psr (LCP) family.</text>
</comment>
<dbReference type="EMBL" id="AZQP01000020">
    <property type="protein sequence ID" value="EYE88479.1"/>
    <property type="molecule type" value="Genomic_DNA"/>
</dbReference>
<evidence type="ECO:0000313" key="5">
    <source>
        <dbReference type="Proteomes" id="UP000019681"/>
    </source>
</evidence>
<dbReference type="Pfam" id="PF13399">
    <property type="entry name" value="LytR_C"/>
    <property type="match status" value="1"/>
</dbReference>
<reference evidence="4 5" key="1">
    <citation type="journal article" date="2014" name="Genome Announc.">
        <title>Draft Genome Sequence of Fervidicella metallireducens Strain AeBT, an Iron-Reducing Thermoanaerobe from the Great Artesian Basin.</title>
        <authorList>
            <person name="Patel B.K."/>
        </authorList>
    </citation>
    <scope>NUCLEOTIDE SEQUENCE [LARGE SCALE GENOMIC DNA]</scope>
    <source>
        <strain evidence="4 5">AeB</strain>
    </source>
</reference>
<dbReference type="NCBIfam" id="TIGR00350">
    <property type="entry name" value="lytR_cpsA_psr"/>
    <property type="match status" value="1"/>
</dbReference>
<evidence type="ECO:0000313" key="4">
    <source>
        <dbReference type="EMBL" id="EYE88479.1"/>
    </source>
</evidence>
<evidence type="ECO:0000256" key="1">
    <source>
        <dbReference type="ARBA" id="ARBA00006068"/>
    </source>
</evidence>
<dbReference type="InterPro" id="IPR050922">
    <property type="entry name" value="LytR/CpsA/Psr_CW_biosynth"/>
</dbReference>
<dbReference type="InterPro" id="IPR004474">
    <property type="entry name" value="LytR_CpsA_psr"/>
</dbReference>
<feature type="domain" description="LytR/CpsA/Psr regulator C-terminal" evidence="3">
    <location>
        <begin position="314"/>
        <end position="358"/>
    </location>
</feature>
<gene>
    <name evidence="4" type="ORF">Q428_07805</name>
</gene>
<sequence length="378" mass="42902">MKKKGWKVFKIIMVIILLVSACTFGYAFTILKRVNEGVDKSKQVDISKPINVLLLGVDAGNYEDTTGKSPKRSDTIMLIRYNPSKEKIYMLSIPRDTRVSILGKMEKINAANLRGGTQLAIETIEKMLGVNIDYYAKIDYAAFRKCIDAVGGVDVTIQRDMNYDARDISIHFKKGQIVHLDGKKAEEYVRWRKNNNGGGYAMGDLGRIATQQEFLLKVFEKAKSPAGILRLPKLISTVSNYVKTDMDSKTMFKLALKLKNIGASNIEKRILDGEPRYINGVSYYIWDKEKNSEYVNKFIEDETVQVSQNFNRNDVRVIILNSTNVNGLAKRYKDLLTKKGYNVIKIGNYKKTLETTTINDYSHNGIGKHIYEDITLAM</sequence>
<evidence type="ECO:0000259" key="3">
    <source>
        <dbReference type="Pfam" id="PF13399"/>
    </source>
</evidence>
<protein>
    <recommendedName>
        <fullName evidence="6">Transcriptional regulator</fullName>
    </recommendedName>
</protein>
<name>A0A017RVR0_9CLOT</name>
<dbReference type="InterPro" id="IPR027381">
    <property type="entry name" value="LytR/CpsA/Psr_C"/>
</dbReference>
<dbReference type="PANTHER" id="PTHR33392">
    <property type="entry name" value="POLYISOPRENYL-TEICHOIC ACID--PEPTIDOGLYCAN TEICHOIC ACID TRANSFERASE TAGU"/>
    <property type="match status" value="1"/>
</dbReference>
<accession>A0A017RVR0</accession>
<comment type="caution">
    <text evidence="4">The sequence shown here is derived from an EMBL/GenBank/DDBJ whole genome shotgun (WGS) entry which is preliminary data.</text>
</comment>
<dbReference type="Proteomes" id="UP000019681">
    <property type="component" value="Unassembled WGS sequence"/>
</dbReference>